<dbReference type="InterPro" id="IPR001584">
    <property type="entry name" value="Integrase_cat-core"/>
</dbReference>
<dbReference type="Proteomes" id="UP000596661">
    <property type="component" value="Chromosome 3"/>
</dbReference>
<dbReference type="AlphaFoldDB" id="A0A803P7J2"/>
<dbReference type="PANTHER" id="PTHR42648">
    <property type="entry name" value="TRANSPOSASE, PUTATIVE-RELATED"/>
    <property type="match status" value="1"/>
</dbReference>
<reference evidence="2" key="2">
    <citation type="submission" date="2021-03" db="UniProtKB">
        <authorList>
            <consortium name="EnsemblPlants"/>
        </authorList>
    </citation>
    <scope>IDENTIFICATION</scope>
</reference>
<dbReference type="InterPro" id="IPR039537">
    <property type="entry name" value="Retrotran_Ty1/copia-like"/>
</dbReference>
<reference evidence="2" key="1">
    <citation type="submission" date="2018-11" db="EMBL/GenBank/DDBJ databases">
        <authorList>
            <person name="Grassa J C."/>
        </authorList>
    </citation>
    <scope>NUCLEOTIDE SEQUENCE [LARGE SCALE GENOMIC DNA]</scope>
</reference>
<dbReference type="InterPro" id="IPR025724">
    <property type="entry name" value="GAG-pre-integrase_dom"/>
</dbReference>
<protein>
    <recommendedName>
        <fullName evidence="1">Integrase catalytic domain-containing protein</fullName>
    </recommendedName>
</protein>
<dbReference type="OMA" id="WESAIAM"/>
<dbReference type="EMBL" id="UZAU01000247">
    <property type="status" value="NOT_ANNOTATED_CDS"/>
    <property type="molecule type" value="Genomic_DNA"/>
</dbReference>
<dbReference type="GO" id="GO:0003676">
    <property type="term" value="F:nucleic acid binding"/>
    <property type="evidence" value="ECO:0007669"/>
    <property type="project" value="InterPro"/>
</dbReference>
<name>A0A803P7J2_CANSA</name>
<evidence type="ECO:0000259" key="1">
    <source>
        <dbReference type="PROSITE" id="PS50994"/>
    </source>
</evidence>
<dbReference type="InterPro" id="IPR036397">
    <property type="entry name" value="RNaseH_sf"/>
</dbReference>
<keyword evidence="3" id="KW-1185">Reference proteome</keyword>
<dbReference type="PROSITE" id="PS50994">
    <property type="entry name" value="INTEGRASE"/>
    <property type="match status" value="1"/>
</dbReference>
<dbReference type="SUPFAM" id="SSF53098">
    <property type="entry name" value="Ribonuclease H-like"/>
    <property type="match status" value="1"/>
</dbReference>
<dbReference type="EnsemblPlants" id="evm.model.03.201">
    <property type="protein sequence ID" value="cds.evm.model.03.201"/>
    <property type="gene ID" value="evm.TU.03.201"/>
</dbReference>
<dbReference type="Pfam" id="PF13976">
    <property type="entry name" value="gag_pre-integrs"/>
    <property type="match status" value="1"/>
</dbReference>
<dbReference type="PANTHER" id="PTHR42648:SF28">
    <property type="entry name" value="TRANSPOSON-ENCODED PROTEIN WITH RIBONUCLEASE H-LIKE AND RETROVIRUS ZINC FINGER-LIKE DOMAINS"/>
    <property type="match status" value="1"/>
</dbReference>
<dbReference type="GO" id="GO:0015074">
    <property type="term" value="P:DNA integration"/>
    <property type="evidence" value="ECO:0007669"/>
    <property type="project" value="InterPro"/>
</dbReference>
<evidence type="ECO:0000313" key="2">
    <source>
        <dbReference type="EnsemblPlants" id="cds.evm.model.03.201"/>
    </source>
</evidence>
<feature type="domain" description="Integrase catalytic" evidence="1">
    <location>
        <begin position="286"/>
        <end position="466"/>
    </location>
</feature>
<dbReference type="Pfam" id="PF14223">
    <property type="entry name" value="Retrotran_gag_2"/>
    <property type="match status" value="1"/>
</dbReference>
<proteinExistence type="predicted"/>
<evidence type="ECO:0000313" key="3">
    <source>
        <dbReference type="Proteomes" id="UP000596661"/>
    </source>
</evidence>
<accession>A0A803P7J2</accession>
<dbReference type="Gramene" id="evm.model.03.201">
    <property type="protein sequence ID" value="cds.evm.model.03.201"/>
    <property type="gene ID" value="evm.TU.03.201"/>
</dbReference>
<sequence length="490" mass="56282">MRALLVQHELQAALLGESKVPEGLTEKEKLELLEKAHSVIILSLGDKVLREISKETTTAGVWLKLESLYMKKLLANRLFLKQKLYSFKMMPEKDIEDHLDDFNKVILDLENIGIKVEDEDQVIIVLNSLPTESYEHFVDTMIYGKDSLTLEEVQSALMSKEIKRKSELKEESTGDGLLIRKGYLVKVENGKLKVMEEPKVIMECTIVNGIYVLRGSTTQNQVNAASKEVKNPTLVWHRRLGHISYGGLKFLSKIGVFSRDQIQEMGMCEQCILGKSTKAKFGVGIYKSKGIMRYLHSDLWGPLRILSRGGARDFLTVIDDFSRHVWVSILRNKKDAFNKFKELKTLVENQTERKIKMLRTYNGLEYCVDQFNNYCKQVGIGRHLNVPRAPQQDGLAERMNKTILEKVRSELATNEPNSYDEAMKSKNNVEWGRALDSKVISLNKNKTWILIRNEGNRKVTSWKWVYRYKVGIEGVEEARFKARLVARGFT</sequence>
<organism evidence="2 3">
    <name type="scientific">Cannabis sativa</name>
    <name type="common">Hemp</name>
    <name type="synonym">Marijuana</name>
    <dbReference type="NCBI Taxonomy" id="3483"/>
    <lineage>
        <taxon>Eukaryota</taxon>
        <taxon>Viridiplantae</taxon>
        <taxon>Streptophyta</taxon>
        <taxon>Embryophyta</taxon>
        <taxon>Tracheophyta</taxon>
        <taxon>Spermatophyta</taxon>
        <taxon>Magnoliopsida</taxon>
        <taxon>eudicotyledons</taxon>
        <taxon>Gunneridae</taxon>
        <taxon>Pentapetalae</taxon>
        <taxon>rosids</taxon>
        <taxon>fabids</taxon>
        <taxon>Rosales</taxon>
        <taxon>Cannabaceae</taxon>
        <taxon>Cannabis</taxon>
    </lineage>
</organism>
<dbReference type="InterPro" id="IPR012337">
    <property type="entry name" value="RNaseH-like_sf"/>
</dbReference>
<dbReference type="Gene3D" id="3.30.420.10">
    <property type="entry name" value="Ribonuclease H-like superfamily/Ribonuclease H"/>
    <property type="match status" value="1"/>
</dbReference>
<dbReference type="Pfam" id="PF00665">
    <property type="entry name" value="rve"/>
    <property type="match status" value="1"/>
</dbReference>